<evidence type="ECO:0000256" key="5">
    <source>
        <dbReference type="PIRNR" id="PIRNR037489"/>
    </source>
</evidence>
<organism evidence="7 8">
    <name type="scientific">Pedobacter antarcticus 4BY</name>
    <dbReference type="NCBI Taxonomy" id="1358423"/>
    <lineage>
        <taxon>Bacteria</taxon>
        <taxon>Pseudomonadati</taxon>
        <taxon>Bacteroidota</taxon>
        <taxon>Sphingobacteriia</taxon>
        <taxon>Sphingobacteriales</taxon>
        <taxon>Sphingobacteriaceae</taxon>
        <taxon>Pedobacter</taxon>
    </lineage>
</organism>
<dbReference type="FunFam" id="3.40.1390.30:FF:000001">
    <property type="entry name" value="GTP cyclohydrolase 1 type 2"/>
    <property type="match status" value="1"/>
</dbReference>
<dbReference type="PANTHER" id="PTHR13799">
    <property type="entry name" value="NGG1 INTERACTING FACTOR 3"/>
    <property type="match status" value="1"/>
</dbReference>
<evidence type="ECO:0000256" key="2">
    <source>
        <dbReference type="ARBA" id="ARBA00011643"/>
    </source>
</evidence>
<sequence length="365" mass="40227">MKLAELTRYLEEFAPLNYQEDYDNSGLLCGDPELEITGVLIALDCTEAIVEEAIINRCNVILTHHPLVFKGLKRLTGGNYVERTLLKAIKNGIALYAAHTNLDSVQGGVNGMICNRLGLQRPKILVPRKGILKKLVTFCPVAQAETLRAALFAAGAGNIGDYEEVSFNASGTGTFLPGLHTSPFAGSPGIAHREQEIRIETIFPVQLERKVLLALLENHPYEEVAYDIYALENSLETVGTGMCGWLEQEMDAADFMNLVKERMQTEVIRHTRPTGKKIKKVAVCGGSGSFLLQQAIAAGADAFITADFKYHEFFDADGKIMITDIGHFESEQFTSDLLRDLILTRFPGLSARKTTHSTNPVSYFL</sequence>
<evidence type="ECO:0000313" key="8">
    <source>
        <dbReference type="Proteomes" id="UP000028007"/>
    </source>
</evidence>
<dbReference type="AlphaFoldDB" id="A0A081PG94"/>
<evidence type="ECO:0000256" key="1">
    <source>
        <dbReference type="ARBA" id="ARBA00006964"/>
    </source>
</evidence>
<dbReference type="NCBIfam" id="TIGR00486">
    <property type="entry name" value="YbgI_SA1388"/>
    <property type="match status" value="1"/>
</dbReference>
<dbReference type="SUPFAM" id="SSF102705">
    <property type="entry name" value="NIF3 (NGG1p interacting factor 3)-like"/>
    <property type="match status" value="1"/>
</dbReference>
<name>A0A081PG94_9SPHI</name>
<dbReference type="Pfam" id="PF01784">
    <property type="entry name" value="DUF34_NIF3"/>
    <property type="match status" value="1"/>
</dbReference>
<dbReference type="GO" id="GO:0005737">
    <property type="term" value="C:cytoplasm"/>
    <property type="evidence" value="ECO:0007669"/>
    <property type="project" value="TreeGrafter"/>
</dbReference>
<dbReference type="RefSeq" id="WP_037441154.1">
    <property type="nucleotide sequence ID" value="NZ_JNFF01000062.1"/>
</dbReference>
<feature type="binding site" evidence="6">
    <location>
        <position position="65"/>
    </location>
    <ligand>
        <name>a divalent metal cation</name>
        <dbReference type="ChEBI" id="CHEBI:60240"/>
        <label>1</label>
    </ligand>
</feature>
<dbReference type="InterPro" id="IPR036069">
    <property type="entry name" value="DUF34/NIF3_sf"/>
</dbReference>
<proteinExistence type="inferred from homology"/>
<comment type="similarity">
    <text evidence="1 5">Belongs to the GTP cyclohydrolase I type 2/NIF3 family.</text>
</comment>
<dbReference type="OrthoDB" id="9792792at2"/>
<evidence type="ECO:0000256" key="3">
    <source>
        <dbReference type="ARBA" id="ARBA00022112"/>
    </source>
</evidence>
<protein>
    <recommendedName>
        <fullName evidence="3 5">GTP cyclohydrolase 1 type 2 homolog</fullName>
    </recommendedName>
</protein>
<dbReference type="InterPro" id="IPR017221">
    <property type="entry name" value="DUF34/NIF3_bac"/>
</dbReference>
<gene>
    <name evidence="7" type="ORF">N180_05555</name>
</gene>
<evidence type="ECO:0000256" key="6">
    <source>
        <dbReference type="PIRSR" id="PIRSR602678-1"/>
    </source>
</evidence>
<dbReference type="Proteomes" id="UP000028007">
    <property type="component" value="Unassembled WGS sequence"/>
</dbReference>
<dbReference type="PIRSF" id="PIRSF037489">
    <property type="entry name" value="UCP037489_NIF3_YqfO"/>
    <property type="match status" value="1"/>
</dbReference>
<reference evidence="7 8" key="1">
    <citation type="journal article" date="1992" name="Int. J. Syst. Bacteriol.">
        <title>Sphingobacterium antarcticus sp. nov. a Psychrotrophic Bacterium from the Soils of Schirmacher Oasis, Antarctica.</title>
        <authorList>
            <person name="Shivaji S."/>
            <person name="Ray M.K."/>
            <person name="Rao N.S."/>
            <person name="Saiserr L."/>
            <person name="Jagannadham M.V."/>
            <person name="Kumar G.S."/>
            <person name="Reddy G."/>
            <person name="Bhargava P.M."/>
        </authorList>
    </citation>
    <scope>NUCLEOTIDE SEQUENCE [LARGE SCALE GENOMIC DNA]</scope>
    <source>
        <strain evidence="7 8">4BY</strain>
    </source>
</reference>
<accession>A0A081PG94</accession>
<dbReference type="Gene3D" id="3.30.70.120">
    <property type="match status" value="1"/>
</dbReference>
<feature type="binding site" evidence="6">
    <location>
        <position position="331"/>
    </location>
    <ligand>
        <name>a divalent metal cation</name>
        <dbReference type="ChEBI" id="CHEBI:60240"/>
        <label>1</label>
    </ligand>
</feature>
<dbReference type="PANTHER" id="PTHR13799:SF14">
    <property type="entry name" value="GTP CYCLOHYDROLASE 1 TYPE 2 HOMOLOG"/>
    <property type="match status" value="1"/>
</dbReference>
<feature type="binding site" evidence="6">
    <location>
        <position position="64"/>
    </location>
    <ligand>
        <name>a divalent metal cation</name>
        <dbReference type="ChEBI" id="CHEBI:60240"/>
        <label>2</label>
    </ligand>
</feature>
<comment type="subunit">
    <text evidence="2">Homohexamer.</text>
</comment>
<comment type="caution">
    <text evidence="7">The sequence shown here is derived from an EMBL/GenBank/DDBJ whole genome shotgun (WGS) entry which is preliminary data.</text>
</comment>
<dbReference type="Gene3D" id="3.40.1390.30">
    <property type="entry name" value="NIF3 (NGG1p interacting factor 3)-like"/>
    <property type="match status" value="1"/>
</dbReference>
<keyword evidence="4 5" id="KW-0479">Metal-binding</keyword>
<dbReference type="InterPro" id="IPR015867">
    <property type="entry name" value="N-reg_PII/ATP_PRibTrfase_C"/>
</dbReference>
<keyword evidence="8" id="KW-1185">Reference proteome</keyword>
<dbReference type="GO" id="GO:0046872">
    <property type="term" value="F:metal ion binding"/>
    <property type="evidence" value="ECO:0007669"/>
    <property type="project" value="UniProtKB-UniRule"/>
</dbReference>
<dbReference type="eggNOG" id="COG0327">
    <property type="taxonomic scope" value="Bacteria"/>
</dbReference>
<feature type="binding site" evidence="6">
    <location>
        <position position="103"/>
    </location>
    <ligand>
        <name>a divalent metal cation</name>
        <dbReference type="ChEBI" id="CHEBI:60240"/>
        <label>1</label>
    </ligand>
</feature>
<evidence type="ECO:0000313" key="7">
    <source>
        <dbReference type="EMBL" id="KEQ29717.1"/>
    </source>
</evidence>
<dbReference type="EMBL" id="JNFF01000062">
    <property type="protein sequence ID" value="KEQ29717.1"/>
    <property type="molecule type" value="Genomic_DNA"/>
</dbReference>
<feature type="binding site" evidence="6">
    <location>
        <position position="327"/>
    </location>
    <ligand>
        <name>a divalent metal cation</name>
        <dbReference type="ChEBI" id="CHEBI:60240"/>
        <label>1</label>
    </ligand>
</feature>
<dbReference type="InterPro" id="IPR002678">
    <property type="entry name" value="DUF34/NIF3"/>
</dbReference>
<evidence type="ECO:0000256" key="4">
    <source>
        <dbReference type="ARBA" id="ARBA00022723"/>
    </source>
</evidence>